<dbReference type="GO" id="GO:1901135">
    <property type="term" value="P:carbohydrate derivative metabolic process"/>
    <property type="evidence" value="ECO:0007669"/>
    <property type="project" value="InterPro"/>
</dbReference>
<name>A0A372FRQ3_9ACTN</name>
<dbReference type="Pfam" id="PF13580">
    <property type="entry name" value="SIS_2"/>
    <property type="match status" value="1"/>
</dbReference>
<dbReference type="EMBL" id="QVFU01000059">
    <property type="protein sequence ID" value="RFS43462.1"/>
    <property type="molecule type" value="Genomic_DNA"/>
</dbReference>
<organism evidence="2 3">
    <name type="scientific">Micromonospora craniellae</name>
    <dbReference type="NCBI Taxonomy" id="2294034"/>
    <lineage>
        <taxon>Bacteria</taxon>
        <taxon>Bacillati</taxon>
        <taxon>Actinomycetota</taxon>
        <taxon>Actinomycetes</taxon>
        <taxon>Micromonosporales</taxon>
        <taxon>Micromonosporaceae</taxon>
        <taxon>Micromonospora</taxon>
    </lineage>
</organism>
<evidence type="ECO:0000313" key="3">
    <source>
        <dbReference type="Proteomes" id="UP000262621"/>
    </source>
</evidence>
<dbReference type="PROSITE" id="PS51464">
    <property type="entry name" value="SIS"/>
    <property type="match status" value="1"/>
</dbReference>
<gene>
    <name evidence="2" type="ORF">D0Q02_27660</name>
</gene>
<dbReference type="Gene3D" id="3.40.50.10490">
    <property type="entry name" value="Glucose-6-phosphate isomerase like protein, domain 1"/>
    <property type="match status" value="1"/>
</dbReference>
<dbReference type="OrthoDB" id="9810929at2"/>
<dbReference type="InterPro" id="IPR050099">
    <property type="entry name" value="SIS_GmhA/DiaA_subfam"/>
</dbReference>
<dbReference type="InterPro" id="IPR035461">
    <property type="entry name" value="GmhA/DiaA"/>
</dbReference>
<proteinExistence type="predicted"/>
<dbReference type="Proteomes" id="UP000262621">
    <property type="component" value="Unassembled WGS sequence"/>
</dbReference>
<protein>
    <submittedName>
        <fullName evidence="2">SIS domain-containing protein</fullName>
    </submittedName>
</protein>
<dbReference type="InterPro" id="IPR046348">
    <property type="entry name" value="SIS_dom_sf"/>
</dbReference>
<dbReference type="RefSeq" id="WP_117230906.1">
    <property type="nucleotide sequence ID" value="NZ_CP061725.1"/>
</dbReference>
<dbReference type="AlphaFoldDB" id="A0A372FRQ3"/>
<dbReference type="CDD" id="cd05006">
    <property type="entry name" value="SIS_GmhA"/>
    <property type="match status" value="1"/>
</dbReference>
<evidence type="ECO:0000313" key="2">
    <source>
        <dbReference type="EMBL" id="RFS43462.1"/>
    </source>
</evidence>
<dbReference type="SUPFAM" id="SSF53697">
    <property type="entry name" value="SIS domain"/>
    <property type="match status" value="1"/>
</dbReference>
<dbReference type="GO" id="GO:0097367">
    <property type="term" value="F:carbohydrate derivative binding"/>
    <property type="evidence" value="ECO:0007669"/>
    <property type="project" value="InterPro"/>
</dbReference>
<accession>A0A372FRQ3</accession>
<reference evidence="2 3" key="1">
    <citation type="submission" date="2018-08" db="EMBL/GenBank/DDBJ databases">
        <title>Verrucosispora craniellae sp. nov., isolated from a marine sponge in the South China Sea.</title>
        <authorList>
            <person name="Li L."/>
            <person name="Lin H.W."/>
        </authorList>
    </citation>
    <scope>NUCLEOTIDE SEQUENCE [LARGE SCALE GENOMIC DNA]</scope>
    <source>
        <strain evidence="2 3">LHW63014</strain>
    </source>
</reference>
<dbReference type="PANTHER" id="PTHR30390">
    <property type="entry name" value="SEDOHEPTULOSE 7-PHOSPHATE ISOMERASE / DNAA INITIATOR-ASSOCIATING FACTOR FOR REPLICATION INITIATION"/>
    <property type="match status" value="1"/>
</dbReference>
<dbReference type="PANTHER" id="PTHR30390:SF8">
    <property type="entry name" value="SUGAR ISOMERASE (SIS)"/>
    <property type="match status" value="1"/>
</dbReference>
<sequence length="229" mass="24241">MESIAATDRFERAAPGRSVAADYLDDLARAAGQIDRGALSYAVDLIHGALVRRRRVFVAGNGGSASASLHLAADWANAAARLGFTSSVVALCENVVRLTAIANDHSYADVFAEQLRTSGQPSDVLVLLSVSGQSENLIRAASVARDLQMTTIGVLGHLGTVANYLDHLVLMGDGDYGIAEDLHIAFGHMVVRALHGGQPRIFQPTPVRPAAVADWAPEPADHQTRDALQ</sequence>
<evidence type="ECO:0000259" key="1">
    <source>
        <dbReference type="PROSITE" id="PS51464"/>
    </source>
</evidence>
<dbReference type="InterPro" id="IPR001347">
    <property type="entry name" value="SIS_dom"/>
</dbReference>
<keyword evidence="3" id="KW-1185">Reference proteome</keyword>
<comment type="caution">
    <text evidence="2">The sequence shown here is derived from an EMBL/GenBank/DDBJ whole genome shotgun (WGS) entry which is preliminary data.</text>
</comment>
<feature type="domain" description="SIS" evidence="1">
    <location>
        <begin position="42"/>
        <end position="200"/>
    </location>
</feature>